<feature type="transmembrane region" description="Helical" evidence="1">
    <location>
        <begin position="61"/>
        <end position="83"/>
    </location>
</feature>
<dbReference type="EMBL" id="JYDP01000021">
    <property type="protein sequence ID" value="KRZ14891.1"/>
    <property type="molecule type" value="Genomic_DNA"/>
</dbReference>
<keyword evidence="3" id="KW-1185">Reference proteome</keyword>
<keyword evidence="1" id="KW-0472">Membrane</keyword>
<comment type="caution">
    <text evidence="2">The sequence shown here is derived from an EMBL/GenBank/DDBJ whole genome shotgun (WGS) entry which is preliminary data.</text>
</comment>
<evidence type="ECO:0000313" key="3">
    <source>
        <dbReference type="Proteomes" id="UP000055024"/>
    </source>
</evidence>
<sequence>LINQPNKSGAKRKLVVSHHIVLLLFLFNKFFLCMDISRPSSSSSGLVVVSSENVELNERRIFNIFNIDACTIHFLFCLCVVLVGERHRRFCVRCDLILEITDA</sequence>
<proteinExistence type="predicted"/>
<reference evidence="2 3" key="1">
    <citation type="submission" date="2015-01" db="EMBL/GenBank/DDBJ databases">
        <title>Evolution of Trichinella species and genotypes.</title>
        <authorList>
            <person name="Korhonen P.K."/>
            <person name="Edoardo P."/>
            <person name="Giuseppe L.R."/>
            <person name="Gasser R.B."/>
        </authorList>
    </citation>
    <scope>NUCLEOTIDE SEQUENCE [LARGE SCALE GENOMIC DNA]</scope>
    <source>
        <strain evidence="2">ISS1029</strain>
    </source>
</reference>
<feature type="non-terminal residue" evidence="2">
    <location>
        <position position="1"/>
    </location>
</feature>
<feature type="transmembrane region" description="Helical" evidence="1">
    <location>
        <begin position="20"/>
        <end position="41"/>
    </location>
</feature>
<gene>
    <name evidence="2" type="ORF">T11_356</name>
</gene>
<dbReference type="AlphaFoldDB" id="A0A0V1HVV0"/>
<evidence type="ECO:0000313" key="2">
    <source>
        <dbReference type="EMBL" id="KRZ14891.1"/>
    </source>
</evidence>
<organism evidence="2 3">
    <name type="scientific">Trichinella zimbabwensis</name>
    <dbReference type="NCBI Taxonomy" id="268475"/>
    <lineage>
        <taxon>Eukaryota</taxon>
        <taxon>Metazoa</taxon>
        <taxon>Ecdysozoa</taxon>
        <taxon>Nematoda</taxon>
        <taxon>Enoplea</taxon>
        <taxon>Dorylaimia</taxon>
        <taxon>Trichinellida</taxon>
        <taxon>Trichinellidae</taxon>
        <taxon>Trichinella</taxon>
    </lineage>
</organism>
<protein>
    <submittedName>
        <fullName evidence="2">Uncharacterized protein</fullName>
    </submittedName>
</protein>
<evidence type="ECO:0000256" key="1">
    <source>
        <dbReference type="SAM" id="Phobius"/>
    </source>
</evidence>
<name>A0A0V1HVV0_9BILA</name>
<keyword evidence="1" id="KW-0812">Transmembrane</keyword>
<dbReference type="Proteomes" id="UP000055024">
    <property type="component" value="Unassembled WGS sequence"/>
</dbReference>
<accession>A0A0V1HVV0</accession>
<keyword evidence="1" id="KW-1133">Transmembrane helix</keyword>